<accession>A0ABQ2IU37</accession>
<reference evidence="3" key="1">
    <citation type="journal article" date="2019" name="Int. J. Syst. Evol. Microbiol.">
        <title>The Global Catalogue of Microorganisms (GCM) 10K type strain sequencing project: providing services to taxonomists for standard genome sequencing and annotation.</title>
        <authorList>
            <consortium name="The Broad Institute Genomics Platform"/>
            <consortium name="The Broad Institute Genome Sequencing Center for Infectious Disease"/>
            <person name="Wu L."/>
            <person name="Ma J."/>
        </authorList>
    </citation>
    <scope>NUCLEOTIDE SEQUENCE [LARGE SCALE GENOMIC DNA]</scope>
    <source>
        <strain evidence="3">CGMCC 4.7319</strain>
    </source>
</reference>
<keyword evidence="3" id="KW-1185">Reference proteome</keyword>
<gene>
    <name evidence="2" type="ORF">GCM10011609_81700</name>
</gene>
<keyword evidence="1" id="KW-0732">Signal</keyword>
<dbReference type="RefSeq" id="WP_189160228.1">
    <property type="nucleotide sequence ID" value="NZ_BMNC01000023.1"/>
</dbReference>
<protein>
    <recommendedName>
        <fullName evidence="4">DUF642 domain-containing protein</fullName>
    </recommendedName>
</protein>
<evidence type="ECO:0000256" key="1">
    <source>
        <dbReference type="SAM" id="SignalP"/>
    </source>
</evidence>
<evidence type="ECO:0000313" key="2">
    <source>
        <dbReference type="EMBL" id="GGN26696.1"/>
    </source>
</evidence>
<sequence length="254" mass="27051">MLRKSALLFTAVVLTTATAAPASAATPVLDPVATASAYALTVNGQTEGLSITWRPSDETNPSISLYKNVVGPNALHAGWGVHVSDPDVAPQYPFIDYELRTGIVGQNIAPERTLSFALTDSRGPFMTFGNLDDSSFCNFDPNHPNGHGSKTDFSLHLRDARGQMVRAPGSGFRVEFTVPGVEAGDQATPDGQERTTTVHFKRRVMTVAELAPWSSQFPATYELATGLNLVVTQRLGDNPPVVYDFLVGGGACAA</sequence>
<evidence type="ECO:0008006" key="4">
    <source>
        <dbReference type="Google" id="ProtNLM"/>
    </source>
</evidence>
<name>A0ABQ2IU37_9PSEU</name>
<dbReference type="Proteomes" id="UP000597656">
    <property type="component" value="Unassembled WGS sequence"/>
</dbReference>
<feature type="chain" id="PRO_5046927909" description="DUF642 domain-containing protein" evidence="1">
    <location>
        <begin position="25"/>
        <end position="254"/>
    </location>
</feature>
<comment type="caution">
    <text evidence="2">The sequence shown here is derived from an EMBL/GenBank/DDBJ whole genome shotgun (WGS) entry which is preliminary data.</text>
</comment>
<feature type="signal peptide" evidence="1">
    <location>
        <begin position="1"/>
        <end position="24"/>
    </location>
</feature>
<dbReference type="EMBL" id="BMNC01000023">
    <property type="protein sequence ID" value="GGN26696.1"/>
    <property type="molecule type" value="Genomic_DNA"/>
</dbReference>
<proteinExistence type="predicted"/>
<evidence type="ECO:0000313" key="3">
    <source>
        <dbReference type="Proteomes" id="UP000597656"/>
    </source>
</evidence>
<organism evidence="2 3">
    <name type="scientific">Lentzea pudingi</name>
    <dbReference type="NCBI Taxonomy" id="1789439"/>
    <lineage>
        <taxon>Bacteria</taxon>
        <taxon>Bacillati</taxon>
        <taxon>Actinomycetota</taxon>
        <taxon>Actinomycetes</taxon>
        <taxon>Pseudonocardiales</taxon>
        <taxon>Pseudonocardiaceae</taxon>
        <taxon>Lentzea</taxon>
    </lineage>
</organism>